<dbReference type="Proteomes" id="UP000823775">
    <property type="component" value="Unassembled WGS sequence"/>
</dbReference>
<sequence length="64" mass="7364">LKHVQTFPKTNEPSNESLEETMTHLIESLVENQKPYKSTAAETNGYNEPLYRLTDYLYSSLEGI</sequence>
<keyword evidence="2" id="KW-1185">Reference proteome</keyword>
<organism evidence="1 2">
    <name type="scientific">Datura stramonium</name>
    <name type="common">Jimsonweed</name>
    <name type="synonym">Common thornapple</name>
    <dbReference type="NCBI Taxonomy" id="4076"/>
    <lineage>
        <taxon>Eukaryota</taxon>
        <taxon>Viridiplantae</taxon>
        <taxon>Streptophyta</taxon>
        <taxon>Embryophyta</taxon>
        <taxon>Tracheophyta</taxon>
        <taxon>Spermatophyta</taxon>
        <taxon>Magnoliopsida</taxon>
        <taxon>eudicotyledons</taxon>
        <taxon>Gunneridae</taxon>
        <taxon>Pentapetalae</taxon>
        <taxon>asterids</taxon>
        <taxon>lamiids</taxon>
        <taxon>Solanales</taxon>
        <taxon>Solanaceae</taxon>
        <taxon>Solanoideae</taxon>
        <taxon>Datureae</taxon>
        <taxon>Datura</taxon>
    </lineage>
</organism>
<feature type="non-terminal residue" evidence="1">
    <location>
        <position position="1"/>
    </location>
</feature>
<evidence type="ECO:0000313" key="2">
    <source>
        <dbReference type="Proteomes" id="UP000823775"/>
    </source>
</evidence>
<reference evidence="1 2" key="1">
    <citation type="journal article" date="2021" name="BMC Genomics">
        <title>Datura genome reveals duplications of psychoactive alkaloid biosynthetic genes and high mutation rate following tissue culture.</title>
        <authorList>
            <person name="Rajewski A."/>
            <person name="Carter-House D."/>
            <person name="Stajich J."/>
            <person name="Litt A."/>
        </authorList>
    </citation>
    <scope>NUCLEOTIDE SEQUENCE [LARGE SCALE GENOMIC DNA]</scope>
    <source>
        <strain evidence="1">AR-01</strain>
    </source>
</reference>
<evidence type="ECO:0000313" key="1">
    <source>
        <dbReference type="EMBL" id="MCE5166799.1"/>
    </source>
</evidence>
<dbReference type="EMBL" id="JACEIK010032628">
    <property type="protein sequence ID" value="MCE5166799.1"/>
    <property type="molecule type" value="Genomic_DNA"/>
</dbReference>
<accession>A0ABS8Y6J1</accession>
<protein>
    <submittedName>
        <fullName evidence="1">Uncharacterized protein</fullName>
    </submittedName>
</protein>
<gene>
    <name evidence="1" type="ORF">HAX54_026839</name>
</gene>
<proteinExistence type="predicted"/>
<name>A0ABS8Y6J1_DATST</name>
<comment type="caution">
    <text evidence="1">The sequence shown here is derived from an EMBL/GenBank/DDBJ whole genome shotgun (WGS) entry which is preliminary data.</text>
</comment>